<dbReference type="NCBIfam" id="NF047534">
    <property type="entry name" value="lipo_BTA121_dup"/>
    <property type="match status" value="3"/>
</dbReference>
<accession>W5T6Q5</accession>
<dbReference type="AlphaFoldDB" id="W5T6Q5"/>
<dbReference type="PROSITE" id="PS51257">
    <property type="entry name" value="PROKAR_LIPOPROTEIN"/>
    <property type="match status" value="1"/>
</dbReference>
<proteinExistence type="predicted"/>
<geneLocation type="plasmid" evidence="1">
    <name>unnamed</name>
</geneLocation>
<gene>
    <name evidence="1" type="ORF">BHW_0005700</name>
</gene>
<dbReference type="EMBL" id="CP005690">
    <property type="protein sequence ID" value="AHH14648.1"/>
    <property type="molecule type" value="Genomic_DNA"/>
</dbReference>
<name>W5T6Q5_BORHE</name>
<sequence>MVDIKRRYLGMKIRYHDNNLLLVLILPLLLIISCNLKSKEDAVLKGSLFVKNALLVGAPSLRKLPKTDDKIGEEILHGVEVASEKLSKAEDKISEEAIAHGVEVAPGTGADESTEVKINKLLDEFGLSDPEKEAVWYIQNILTDSKIHGYFSDSRSLFWNDVFEAMPNMDDKKCITYTTPQFYNLLVSLGEARLKEIIGFHLEAIRRRDDTLSAISGIVKDETARQRLSFILGKVMQYYPSYLKWVCGRSDPDEVYHQAKARLSNLSEFTEIKDEAINLAKLEQKLIEAGVLSYEEWELIECMRGAMNNLAVGMPPSAGRARYHGIHFDKALDKLNINDELKVLLGYFLFNFVALKESKIAIDAIEDSASKRKLKNRFEEWNKLYLGELKAMGYVYLWGSRDDFEKILAGYDTTEMINEIREKSNEIVYSEKLYSALPTEEWELLEYARKVVIDPDIGRDKGYKTYSNFKFYEVLLSAGYDNLRKLIGNDLSLFRLIKEIEGLITKENRDLFEDVFNNIKHDHSLAIKHLFEGYFKDKGQWAPNSILDFNNEYIDRSFMRLKQFINLVNESRARRAARM</sequence>
<evidence type="ECO:0000313" key="1">
    <source>
        <dbReference type="EMBL" id="AHH14648.1"/>
    </source>
</evidence>
<organism evidence="1">
    <name type="scientific">Borrelia hermsii MTW</name>
    <dbReference type="NCBI Taxonomy" id="1313291"/>
    <lineage>
        <taxon>Bacteria</taxon>
        <taxon>Pseudomonadati</taxon>
        <taxon>Spirochaetota</taxon>
        <taxon>Spirochaetia</taxon>
        <taxon>Spirochaetales</taxon>
        <taxon>Borreliaceae</taxon>
        <taxon>Borrelia</taxon>
    </lineage>
</organism>
<keyword evidence="1" id="KW-0614">Plasmid</keyword>
<dbReference type="HOGENOM" id="CLU_020855_1_0_12"/>
<protein>
    <submittedName>
        <fullName evidence="1">Uncharacterized protein</fullName>
    </submittedName>
</protein>
<reference evidence="1" key="1">
    <citation type="submission" date="2013-04" db="EMBL/GenBank/DDBJ databases">
        <title>Comparative Genomics of Relapsing Fever Spirochetes.</title>
        <authorList>
            <person name="Schwan T.G."/>
            <person name="Raffel S.J."/>
            <person name="Porcella S.F."/>
            <person name="Martens C.A."/>
            <person name="Bruno D.P."/>
            <person name="Ricklefs S.M."/>
            <person name="Barbian K.B."/>
        </authorList>
    </citation>
    <scope>NUCLEOTIDE SEQUENCE</scope>
    <source>
        <strain evidence="1">MTW</strain>
        <plasmid evidence="1">unnamed</plasmid>
    </source>
</reference>